<accession>A0ACB9W3R8</accession>
<name>A0ACB9W3R8_CHAAC</name>
<proteinExistence type="predicted"/>
<evidence type="ECO:0000313" key="1">
    <source>
        <dbReference type="EMBL" id="KAI4807425.1"/>
    </source>
</evidence>
<comment type="caution">
    <text evidence="1">The sequence shown here is derived from an EMBL/GenBank/DDBJ whole genome shotgun (WGS) entry which is preliminary data.</text>
</comment>
<feature type="non-terminal residue" evidence="1">
    <location>
        <position position="131"/>
    </location>
</feature>
<dbReference type="Proteomes" id="UP001057452">
    <property type="component" value="Chromosome 19"/>
</dbReference>
<keyword evidence="2" id="KW-1185">Reference proteome</keyword>
<dbReference type="EMBL" id="CM043803">
    <property type="protein sequence ID" value="KAI4807425.1"/>
    <property type="molecule type" value="Genomic_DNA"/>
</dbReference>
<evidence type="ECO:0000313" key="2">
    <source>
        <dbReference type="Proteomes" id="UP001057452"/>
    </source>
</evidence>
<protein>
    <submittedName>
        <fullName evidence="1">Uncharacterized protein</fullName>
    </submittedName>
</protein>
<sequence>MYLLEPWFEPATLFQIEKKTATRDVYSLAYISVLLNWDTLDLNNWSPGIILYMAAGGRPAMLALPAKAACWMHRAYTNTLDLIESRPLLERTPLVGSLWGLCHYGPLYHHTTDSPAGVSLTFLLVTMDGIT</sequence>
<organism evidence="1 2">
    <name type="scientific">Chaenocephalus aceratus</name>
    <name type="common">Blackfin icefish</name>
    <name type="synonym">Chaenichthys aceratus</name>
    <dbReference type="NCBI Taxonomy" id="36190"/>
    <lineage>
        <taxon>Eukaryota</taxon>
        <taxon>Metazoa</taxon>
        <taxon>Chordata</taxon>
        <taxon>Craniata</taxon>
        <taxon>Vertebrata</taxon>
        <taxon>Euteleostomi</taxon>
        <taxon>Actinopterygii</taxon>
        <taxon>Neopterygii</taxon>
        <taxon>Teleostei</taxon>
        <taxon>Neoteleostei</taxon>
        <taxon>Acanthomorphata</taxon>
        <taxon>Eupercaria</taxon>
        <taxon>Perciformes</taxon>
        <taxon>Notothenioidei</taxon>
        <taxon>Channichthyidae</taxon>
        <taxon>Chaenocephalus</taxon>
    </lineage>
</organism>
<gene>
    <name evidence="1" type="ORF">KUCAC02_027232</name>
</gene>
<reference evidence="1" key="1">
    <citation type="submission" date="2022-05" db="EMBL/GenBank/DDBJ databases">
        <title>Chromosome-level genome of Chaenocephalus aceratus.</title>
        <authorList>
            <person name="Park H."/>
        </authorList>
    </citation>
    <scope>NUCLEOTIDE SEQUENCE</scope>
    <source>
        <strain evidence="1">KU_202001</strain>
    </source>
</reference>